<dbReference type="InterPro" id="IPR009995">
    <property type="entry name" value="DUF1512"/>
</dbReference>
<feature type="transmembrane region" description="Helical" evidence="1">
    <location>
        <begin position="16"/>
        <end position="40"/>
    </location>
</feature>
<reference evidence="4 6" key="1">
    <citation type="submission" date="2015-10" db="EMBL/GenBank/DDBJ databases">
        <title>Complete genome sequence of hyperthermophilic archaeon Pyrodictium delaneyi Su06.</title>
        <authorList>
            <person name="Jung J.-H."/>
            <person name="Lin J."/>
            <person name="Holden J.F."/>
            <person name="Park C.-S."/>
        </authorList>
    </citation>
    <scope>NUCLEOTIDE SEQUENCE [LARGE SCALE GENOMIC DNA]</scope>
    <source>
        <strain evidence="4 6">Su06</strain>
    </source>
</reference>
<dbReference type="KEGG" id="pdl:Pyrde_1622"/>
<gene>
    <name evidence="5" type="ORF">Pdsh_05310</name>
    <name evidence="4" type="ORF">Pyrde_1622</name>
</gene>
<accession>A0A0N7JDA7</accession>
<evidence type="ECO:0008006" key="8">
    <source>
        <dbReference type="Google" id="ProtNLM"/>
    </source>
</evidence>
<dbReference type="EMBL" id="NCQP01000002">
    <property type="protein sequence ID" value="OWJ55102.1"/>
    <property type="molecule type" value="Genomic_DNA"/>
</dbReference>
<dbReference type="Proteomes" id="UP000058613">
    <property type="component" value="Chromosome"/>
</dbReference>
<feature type="domain" description="DUF1512" evidence="2">
    <location>
        <begin position="23"/>
        <end position="197"/>
    </location>
</feature>
<evidence type="ECO:0000259" key="3">
    <source>
        <dbReference type="Pfam" id="PF23542"/>
    </source>
</evidence>
<evidence type="ECO:0000256" key="1">
    <source>
        <dbReference type="SAM" id="Phobius"/>
    </source>
</evidence>
<evidence type="ECO:0000313" key="7">
    <source>
        <dbReference type="Proteomes" id="UP000196694"/>
    </source>
</evidence>
<sequence length="382" mass="41947">MSVNTTMPFISSSSDLATWIIAISILVSTVLSILAFLGIAQGLQVRIWRNQIEAKLRVLESYRNTVRDEARKKLEKLGAHNPDEVVNTVIEYFVIEPVSIEPIDIIKRLEKVLRTEEERIEDIVSRSLPKDVSDVDKKNIVTLLAIANVLNTLYKFVRHILLLGIKTKNAMLVAQLWMMMPFYMRIAKAYFDAAKIINKGIPIGDAAGPLAAYKLMKMLRLEAGPKEVVKDTMYSVHSFEERRVIIVKARGPGSTVGRPGEAVEKIVNEELEGNIAAIITVDAALKMEGEETGSIAEGTGVAMGDPGPEKIRIERVAVAHGAQLYAIAIKMSLEEAITAIKKEIVDGVEKAVDRVKKLILETTKPGDTVIVVGVGNTLGVAQ</sequence>
<protein>
    <recommendedName>
        <fullName evidence="8">DUF1512 domain-containing protein</fullName>
    </recommendedName>
</protein>
<keyword evidence="1" id="KW-1133">Transmembrane helix</keyword>
<evidence type="ECO:0000313" key="5">
    <source>
        <dbReference type="EMBL" id="OWJ55102.1"/>
    </source>
</evidence>
<dbReference type="InterPro" id="IPR056460">
    <property type="entry name" value="DUF1512_N"/>
</dbReference>
<proteinExistence type="predicted"/>
<dbReference type="PATRIC" id="fig|1273541.4.peg.1730"/>
<dbReference type="Pfam" id="PF23542">
    <property type="entry name" value="DUF1512_C"/>
    <property type="match status" value="1"/>
</dbReference>
<keyword evidence="1" id="KW-0812">Transmembrane</keyword>
<dbReference type="AlphaFoldDB" id="A0A0N7JDA7"/>
<evidence type="ECO:0000259" key="2">
    <source>
        <dbReference type="Pfam" id="PF07431"/>
    </source>
</evidence>
<organism evidence="4 6">
    <name type="scientific">Pyrodictium delaneyi</name>
    <dbReference type="NCBI Taxonomy" id="1273541"/>
    <lineage>
        <taxon>Archaea</taxon>
        <taxon>Thermoproteota</taxon>
        <taxon>Thermoprotei</taxon>
        <taxon>Desulfurococcales</taxon>
        <taxon>Pyrodictiaceae</taxon>
        <taxon>Pyrodictium</taxon>
    </lineage>
</organism>
<keyword evidence="1" id="KW-0472">Membrane</keyword>
<evidence type="ECO:0000313" key="6">
    <source>
        <dbReference type="Proteomes" id="UP000058613"/>
    </source>
</evidence>
<dbReference type="PIRSF" id="PIRSF016495">
    <property type="entry name" value="UCP016495"/>
    <property type="match status" value="1"/>
</dbReference>
<feature type="domain" description="DUF1512" evidence="3">
    <location>
        <begin position="203"/>
        <end position="381"/>
    </location>
</feature>
<dbReference type="Pfam" id="PF07431">
    <property type="entry name" value="DUF1512"/>
    <property type="match status" value="1"/>
</dbReference>
<reference evidence="5 7" key="2">
    <citation type="submission" date="2017-05" db="EMBL/GenBank/DDBJ databases">
        <title>The draft genome of the hyperthermophilic archaeon 'Pyrodictium delaneyi strain Hulk', an iron and nitrate reducer, reveals the capacity for sulfate reduction.</title>
        <authorList>
            <person name="Demey L.M."/>
            <person name="Miller C."/>
            <person name="Manzella M."/>
            <person name="Reguera G."/>
            <person name="Kashefi K."/>
        </authorList>
    </citation>
    <scope>NUCLEOTIDE SEQUENCE [LARGE SCALE GENOMIC DNA]</scope>
    <source>
        <strain evidence="5 7">Hulk</strain>
    </source>
</reference>
<name>A0A0N7JDA7_9CREN</name>
<dbReference type="STRING" id="1273541.Pyrde_1622"/>
<keyword evidence="7" id="KW-1185">Reference proteome</keyword>
<evidence type="ECO:0000313" key="4">
    <source>
        <dbReference type="EMBL" id="ALL01665.1"/>
    </source>
</evidence>
<dbReference type="Proteomes" id="UP000196694">
    <property type="component" value="Unassembled WGS sequence"/>
</dbReference>
<dbReference type="InterPro" id="IPR056461">
    <property type="entry name" value="DUF1512_C"/>
</dbReference>
<dbReference type="EMBL" id="CP013011">
    <property type="protein sequence ID" value="ALL01665.1"/>
    <property type="molecule type" value="Genomic_DNA"/>
</dbReference>